<dbReference type="PANTHER" id="PTHR20836">
    <property type="entry name" value="DIHYDRODIPICOLINATE REDUCTASE"/>
    <property type="match status" value="1"/>
</dbReference>
<keyword evidence="4" id="KW-0220">Diaminopimelate biosynthesis</keyword>
<dbReference type="AlphaFoldDB" id="A0A1M6WHT3"/>
<dbReference type="RefSeq" id="WP_073305231.1">
    <property type="nucleotide sequence ID" value="NZ_FRAW01000024.1"/>
</dbReference>
<proteinExistence type="inferred from homology"/>
<protein>
    <recommendedName>
        <fullName evidence="9">4-hydroxy-tetrahydrodipicolinate reductase</fullName>
        <ecNumber evidence="9">1.17.1.8</ecNumber>
    </recommendedName>
</protein>
<keyword evidence="16" id="KW-1185">Reference proteome</keyword>
<dbReference type="InterPro" id="IPR023940">
    <property type="entry name" value="DHDPR_bac"/>
</dbReference>
<dbReference type="Proteomes" id="UP000190449">
    <property type="component" value="Unassembled WGS sequence"/>
</dbReference>
<dbReference type="Pfam" id="PF01113">
    <property type="entry name" value="DapB_N"/>
    <property type="match status" value="1"/>
</dbReference>
<evidence type="ECO:0000256" key="1">
    <source>
        <dbReference type="ARBA" id="ARBA00006642"/>
    </source>
</evidence>
<dbReference type="InterPro" id="IPR000846">
    <property type="entry name" value="DapB_N"/>
</dbReference>
<dbReference type="Pfam" id="PF05173">
    <property type="entry name" value="DapB_C"/>
    <property type="match status" value="1"/>
</dbReference>
<evidence type="ECO:0000256" key="5">
    <source>
        <dbReference type="ARBA" id="ARBA00023002"/>
    </source>
</evidence>
<dbReference type="GO" id="GO:0019877">
    <property type="term" value="P:diaminopimelate biosynthetic process"/>
    <property type="evidence" value="ECO:0007669"/>
    <property type="project" value="UniProtKB-KW"/>
</dbReference>
<comment type="similarity">
    <text evidence="1">Belongs to the DapB family.</text>
</comment>
<dbReference type="GO" id="GO:0070402">
    <property type="term" value="F:NADPH binding"/>
    <property type="evidence" value="ECO:0007669"/>
    <property type="project" value="InterPro"/>
</dbReference>
<evidence type="ECO:0000256" key="4">
    <source>
        <dbReference type="ARBA" id="ARBA00022915"/>
    </source>
</evidence>
<evidence type="ECO:0000256" key="8">
    <source>
        <dbReference type="ARBA" id="ARBA00037922"/>
    </source>
</evidence>
<reference evidence="14" key="1">
    <citation type="submission" date="2016-11" db="EMBL/GenBank/DDBJ databases">
        <authorList>
            <person name="Jaros S."/>
            <person name="Januszkiewicz K."/>
            <person name="Wedrychowicz H."/>
        </authorList>
    </citation>
    <scope>NUCLEOTIDE SEQUENCE [LARGE SCALE GENOMIC DNA]</scope>
    <source>
        <strain evidence="14">UWOS</strain>
    </source>
</reference>
<evidence type="ECO:0000256" key="3">
    <source>
        <dbReference type="ARBA" id="ARBA00022857"/>
    </source>
</evidence>
<keyword evidence="3" id="KW-0521">NADP</keyword>
<accession>A0A1T4LIC5</accession>
<evidence type="ECO:0000256" key="2">
    <source>
        <dbReference type="ARBA" id="ARBA00022605"/>
    </source>
</evidence>
<dbReference type="PANTHER" id="PTHR20836:SF0">
    <property type="entry name" value="4-HYDROXY-TETRAHYDRODIPICOLINATE REDUCTASE 1, CHLOROPLASTIC-RELATED"/>
    <property type="match status" value="1"/>
</dbReference>
<evidence type="ECO:0000259" key="13">
    <source>
        <dbReference type="Pfam" id="PF05173"/>
    </source>
</evidence>
<name>A0A1M6WHT3_9BACT</name>
<dbReference type="GO" id="GO:0008839">
    <property type="term" value="F:4-hydroxy-tetrahydrodipicolinate reductase"/>
    <property type="evidence" value="ECO:0007669"/>
    <property type="project" value="UniProtKB-EC"/>
</dbReference>
<sequence length="276" mass="30192">MATLVMVNGIPGNMGKIVAETCVKRGLELVPYSLTGEIIVENESEVAGKNIQLLKPSNREARIGEVLEKYPGLIAVDFTHPTAVNDNAAFYVAHKIPFVMGTTGGDREALKKLVAEANHPSVIAPNMAKQIVAFQAMIEWLSQTFPTAFSGYKLSIVESHQKTKADTSGTAKAVAHSFANMGLNIDESQIEKVRNDKEAMERMGVPEAYLSGHAFHTYSLDSEDGTVHFEFQHNVCGRKIYAEGSVDAVNFLAEELKKGSAKPFDMMDVLRSGRMR</sequence>
<reference evidence="16" key="2">
    <citation type="submission" date="2016-11" db="EMBL/GenBank/DDBJ databases">
        <authorList>
            <person name="Varghese N."/>
            <person name="Submissions S."/>
        </authorList>
    </citation>
    <scope>NUCLEOTIDE SEQUENCE [LARGE SCALE GENOMIC DNA]</scope>
    <source>
        <strain evidence="16">UWOS</strain>
    </source>
</reference>
<evidence type="ECO:0000313" key="15">
    <source>
        <dbReference type="EMBL" id="SJZ54317.1"/>
    </source>
</evidence>
<evidence type="ECO:0000256" key="11">
    <source>
        <dbReference type="ARBA" id="ARBA00049396"/>
    </source>
</evidence>
<dbReference type="STRING" id="28122.SAMN02745108_00914"/>
<dbReference type="InterPro" id="IPR022663">
    <property type="entry name" value="DapB_C"/>
</dbReference>
<evidence type="ECO:0000256" key="7">
    <source>
        <dbReference type="ARBA" id="ARBA00023154"/>
    </source>
</evidence>
<dbReference type="PIRSF" id="PIRSF000161">
    <property type="entry name" value="DHPR"/>
    <property type="match status" value="1"/>
</dbReference>
<evidence type="ECO:0000259" key="12">
    <source>
        <dbReference type="Pfam" id="PF01113"/>
    </source>
</evidence>
<comment type="pathway">
    <text evidence="8">Amino-acid biosynthesis; L-lysine biosynthesis via DAP pathway; (S)-tetrahydrodipicolinate from L-aspartate: step 4/4.</text>
</comment>
<comment type="catalytic activity">
    <reaction evidence="11">
        <text>(S)-2,3,4,5-tetrahydrodipicolinate + NAD(+) + H2O = (2S,4S)-4-hydroxy-2,3,4,5-tetrahydrodipicolinate + NADH + H(+)</text>
        <dbReference type="Rhea" id="RHEA:35323"/>
        <dbReference type="ChEBI" id="CHEBI:15377"/>
        <dbReference type="ChEBI" id="CHEBI:15378"/>
        <dbReference type="ChEBI" id="CHEBI:16845"/>
        <dbReference type="ChEBI" id="CHEBI:57540"/>
        <dbReference type="ChEBI" id="CHEBI:57945"/>
        <dbReference type="ChEBI" id="CHEBI:67139"/>
        <dbReference type="EC" id="1.17.1.8"/>
    </reaction>
</comment>
<comment type="catalytic activity">
    <reaction evidence="10">
        <text>(S)-2,3,4,5-tetrahydrodipicolinate + NADP(+) + H2O = (2S,4S)-4-hydroxy-2,3,4,5-tetrahydrodipicolinate + NADPH + H(+)</text>
        <dbReference type="Rhea" id="RHEA:35331"/>
        <dbReference type="ChEBI" id="CHEBI:15377"/>
        <dbReference type="ChEBI" id="CHEBI:15378"/>
        <dbReference type="ChEBI" id="CHEBI:16845"/>
        <dbReference type="ChEBI" id="CHEBI:57783"/>
        <dbReference type="ChEBI" id="CHEBI:58349"/>
        <dbReference type="ChEBI" id="CHEBI:67139"/>
        <dbReference type="EC" id="1.17.1.8"/>
    </reaction>
</comment>
<feature type="domain" description="Dihydrodipicolinate reductase C-terminal" evidence="13">
    <location>
        <begin position="132"/>
        <end position="270"/>
    </location>
</feature>
<dbReference type="EMBL" id="FRAW01000024">
    <property type="protein sequence ID" value="SHK93199.1"/>
    <property type="molecule type" value="Genomic_DNA"/>
</dbReference>
<evidence type="ECO:0000256" key="10">
    <source>
        <dbReference type="ARBA" id="ARBA00049080"/>
    </source>
</evidence>
<keyword evidence="2" id="KW-0028">Amino-acid biosynthesis</keyword>
<dbReference type="EMBL" id="FUWU01000011">
    <property type="protein sequence ID" value="SJZ54317.1"/>
    <property type="molecule type" value="Genomic_DNA"/>
</dbReference>
<keyword evidence="7" id="KW-0457">Lysine biosynthesis</keyword>
<keyword evidence="5" id="KW-0560">Oxidoreductase</keyword>
<gene>
    <name evidence="15" type="ORF">SAMN02745108_00914</name>
    <name evidence="14" type="ORF">SAMN05720469_12438</name>
</gene>
<dbReference type="SUPFAM" id="SSF51735">
    <property type="entry name" value="NAD(P)-binding Rossmann-fold domains"/>
    <property type="match status" value="1"/>
</dbReference>
<dbReference type="Proteomes" id="UP000184275">
    <property type="component" value="Unassembled WGS sequence"/>
</dbReference>
<dbReference type="Gene3D" id="3.40.50.720">
    <property type="entry name" value="NAD(P)-binding Rossmann-like Domain"/>
    <property type="match status" value="1"/>
</dbReference>
<evidence type="ECO:0000313" key="17">
    <source>
        <dbReference type="Proteomes" id="UP000190449"/>
    </source>
</evidence>
<dbReference type="GO" id="GO:0009089">
    <property type="term" value="P:lysine biosynthetic process via diaminopimelate"/>
    <property type="evidence" value="ECO:0007669"/>
    <property type="project" value="InterPro"/>
</dbReference>
<evidence type="ECO:0000313" key="14">
    <source>
        <dbReference type="EMBL" id="SHK93199.1"/>
    </source>
</evidence>
<evidence type="ECO:0000256" key="6">
    <source>
        <dbReference type="ARBA" id="ARBA00023027"/>
    </source>
</evidence>
<dbReference type="CDD" id="cd02274">
    <property type="entry name" value="DHDPR_N"/>
    <property type="match status" value="1"/>
</dbReference>
<reference evidence="15 17" key="3">
    <citation type="submission" date="2017-02" db="EMBL/GenBank/DDBJ databases">
        <authorList>
            <person name="Peterson S.W."/>
        </authorList>
    </citation>
    <scope>NUCLEOTIDE SEQUENCE [LARGE SCALE GENOMIC DNA]</scope>
    <source>
        <strain evidence="15 17">ATCC 43854</strain>
    </source>
</reference>
<dbReference type="NCBIfam" id="TIGR02130">
    <property type="entry name" value="dapB_plant"/>
    <property type="match status" value="1"/>
</dbReference>
<organism evidence="14 16">
    <name type="scientific">Fibrobacter intestinalis</name>
    <dbReference type="NCBI Taxonomy" id="28122"/>
    <lineage>
        <taxon>Bacteria</taxon>
        <taxon>Pseudomonadati</taxon>
        <taxon>Fibrobacterota</taxon>
        <taxon>Fibrobacteria</taxon>
        <taxon>Fibrobacterales</taxon>
        <taxon>Fibrobacteraceae</taxon>
        <taxon>Fibrobacter</taxon>
    </lineage>
</organism>
<dbReference type="InterPro" id="IPR036291">
    <property type="entry name" value="NAD(P)-bd_dom_sf"/>
</dbReference>
<dbReference type="Gene3D" id="3.30.360.10">
    <property type="entry name" value="Dihydrodipicolinate Reductase, domain 2"/>
    <property type="match status" value="1"/>
</dbReference>
<accession>A0A1M6WHT3</accession>
<dbReference type="EC" id="1.17.1.8" evidence="9"/>
<feature type="domain" description="Dihydrodipicolinate reductase N-terminal" evidence="12">
    <location>
        <begin position="5"/>
        <end position="127"/>
    </location>
</feature>
<evidence type="ECO:0000313" key="16">
    <source>
        <dbReference type="Proteomes" id="UP000184275"/>
    </source>
</evidence>
<keyword evidence="6" id="KW-0520">NAD</keyword>
<evidence type="ECO:0000256" key="9">
    <source>
        <dbReference type="ARBA" id="ARBA00038983"/>
    </source>
</evidence>
<dbReference type="InterPro" id="IPR011859">
    <property type="entry name" value="Dihydrodipicolinate_Rdtase_pln"/>
</dbReference>